<evidence type="ECO:0000256" key="3">
    <source>
        <dbReference type="ARBA" id="ARBA00022679"/>
    </source>
</evidence>
<dbReference type="GO" id="GO:0044038">
    <property type="term" value="P:cell wall macromolecule biosynthetic process"/>
    <property type="evidence" value="ECO:0007669"/>
    <property type="project" value="TreeGrafter"/>
</dbReference>
<feature type="transmembrane region" description="Helical" evidence="8">
    <location>
        <begin position="151"/>
        <end position="169"/>
    </location>
</feature>
<feature type="transmembrane region" description="Helical" evidence="8">
    <location>
        <begin position="244"/>
        <end position="262"/>
    </location>
</feature>
<dbReference type="GO" id="GO:0046872">
    <property type="term" value="F:metal ion binding"/>
    <property type="evidence" value="ECO:0007669"/>
    <property type="project" value="UniProtKB-KW"/>
</dbReference>
<evidence type="ECO:0000256" key="2">
    <source>
        <dbReference type="ARBA" id="ARBA00022475"/>
    </source>
</evidence>
<keyword evidence="3 9" id="KW-0808">Transferase</keyword>
<dbReference type="CDD" id="cd06853">
    <property type="entry name" value="GT_WecA_like"/>
    <property type="match status" value="1"/>
</dbReference>
<dbReference type="GO" id="GO:0009103">
    <property type="term" value="P:lipopolysaccharide biosynthetic process"/>
    <property type="evidence" value="ECO:0007669"/>
    <property type="project" value="TreeGrafter"/>
</dbReference>
<comment type="cofactor">
    <cofactor evidence="7">
        <name>Mg(2+)</name>
        <dbReference type="ChEBI" id="CHEBI:18420"/>
    </cofactor>
</comment>
<dbReference type="RefSeq" id="WP_338180725.1">
    <property type="nucleotide sequence ID" value="NZ_JAEKNQ010000045.1"/>
</dbReference>
<feature type="transmembrane region" description="Helical" evidence="8">
    <location>
        <begin position="68"/>
        <end position="87"/>
    </location>
</feature>
<evidence type="ECO:0000256" key="8">
    <source>
        <dbReference type="SAM" id="Phobius"/>
    </source>
</evidence>
<feature type="binding site" evidence="7">
    <location>
        <position position="174"/>
    </location>
    <ligand>
        <name>Mg(2+)</name>
        <dbReference type="ChEBI" id="CHEBI:18420"/>
    </ligand>
</feature>
<keyword evidence="7" id="KW-0460">Magnesium</keyword>
<feature type="transmembrane region" description="Helical" evidence="8">
    <location>
        <begin position="123"/>
        <end position="145"/>
    </location>
</feature>
<gene>
    <name evidence="9" type="ORF">JF888_12140</name>
</gene>
<dbReference type="GO" id="GO:0005886">
    <property type="term" value="C:plasma membrane"/>
    <property type="evidence" value="ECO:0007669"/>
    <property type="project" value="UniProtKB-SubCell"/>
</dbReference>
<feature type="transmembrane region" description="Helical" evidence="8">
    <location>
        <begin position="27"/>
        <end position="48"/>
    </location>
</feature>
<dbReference type="EMBL" id="JAEKNQ010000045">
    <property type="protein sequence ID" value="MBJ7603925.1"/>
    <property type="molecule type" value="Genomic_DNA"/>
</dbReference>
<dbReference type="AlphaFoldDB" id="A0A934KFS6"/>
<sequence length="389" mass="40964">MNELYSALTDLFNQSSLTALQANLGPALVPALVALGACLIATPLAIRLSPALGLVARPSRERDIHRGAVPKMGGFAMFVAFALAVLMFLPHSWSLLGVLVLCGASALLYALDDRFDIPALAKLALQIVVAVVAVKLFGFEIRFLHLPFVEIPNLGLLILPVSVFWVIGMQNTVNLLDGVDGLAAGVVAIVAVVLMVSVFGRPAGLPAPAQHQVLILAACLAAVCAGFLVFNFNPARIFMGDSGAHFLGMALALLSILSVAKIAVAAALLVPLLALAVPIGDTAWAIFRRRRQGLSIAHADSNHVHHQLLDFGLSQRETCLLFYGATGILGAAGLALLGAHQRLLAAAVVVTLVIVSSLLGERLRLLNRRVPVPGGRVIRLFLEGRSARS</sequence>
<keyword evidence="5 8" id="KW-1133">Transmembrane helix</keyword>
<dbReference type="Proteomes" id="UP000620075">
    <property type="component" value="Unassembled WGS sequence"/>
</dbReference>
<name>A0A934KFS6_9BACT</name>
<evidence type="ECO:0000256" key="4">
    <source>
        <dbReference type="ARBA" id="ARBA00022692"/>
    </source>
</evidence>
<feature type="transmembrane region" description="Helical" evidence="8">
    <location>
        <begin position="212"/>
        <end position="232"/>
    </location>
</feature>
<keyword evidence="4 8" id="KW-0812">Transmembrane</keyword>
<evidence type="ECO:0000313" key="9">
    <source>
        <dbReference type="EMBL" id="MBJ7603925.1"/>
    </source>
</evidence>
<evidence type="ECO:0000256" key="6">
    <source>
        <dbReference type="ARBA" id="ARBA00023136"/>
    </source>
</evidence>
<dbReference type="PANTHER" id="PTHR22926:SF3">
    <property type="entry name" value="UNDECAPRENYL-PHOSPHATE ALPHA-N-ACETYLGLUCOSAMINYL 1-PHOSPHATE TRANSFERASE"/>
    <property type="match status" value="1"/>
</dbReference>
<evidence type="ECO:0000256" key="5">
    <source>
        <dbReference type="ARBA" id="ARBA00022989"/>
    </source>
</evidence>
<dbReference type="InterPro" id="IPR000715">
    <property type="entry name" value="Glycosyl_transferase_4"/>
</dbReference>
<comment type="caution">
    <text evidence="9">The sequence shown here is derived from an EMBL/GenBank/DDBJ whole genome shotgun (WGS) entry which is preliminary data.</text>
</comment>
<dbReference type="PANTHER" id="PTHR22926">
    <property type="entry name" value="PHOSPHO-N-ACETYLMURAMOYL-PENTAPEPTIDE-TRANSFERASE"/>
    <property type="match status" value="1"/>
</dbReference>
<keyword evidence="7" id="KW-0479">Metal-binding</keyword>
<feature type="transmembrane region" description="Helical" evidence="8">
    <location>
        <begin position="181"/>
        <end position="200"/>
    </location>
</feature>
<keyword evidence="6 8" id="KW-0472">Membrane</keyword>
<dbReference type="Pfam" id="PF00953">
    <property type="entry name" value="Glycos_transf_4"/>
    <property type="match status" value="1"/>
</dbReference>
<accession>A0A934KFS6</accession>
<feature type="binding site" evidence="7">
    <location>
        <position position="241"/>
    </location>
    <ligand>
        <name>Mg(2+)</name>
        <dbReference type="ChEBI" id="CHEBI:18420"/>
    </ligand>
</feature>
<evidence type="ECO:0000256" key="1">
    <source>
        <dbReference type="ARBA" id="ARBA00004651"/>
    </source>
</evidence>
<comment type="subcellular location">
    <subcellularLocation>
        <location evidence="1">Cell membrane</location>
        <topology evidence="1">Multi-pass membrane protein</topology>
    </subcellularLocation>
</comment>
<feature type="transmembrane region" description="Helical" evidence="8">
    <location>
        <begin position="320"/>
        <end position="337"/>
    </location>
</feature>
<dbReference type="GO" id="GO:0016780">
    <property type="term" value="F:phosphotransferase activity, for other substituted phosphate groups"/>
    <property type="evidence" value="ECO:0007669"/>
    <property type="project" value="InterPro"/>
</dbReference>
<evidence type="ECO:0000256" key="7">
    <source>
        <dbReference type="PIRSR" id="PIRSR600715-1"/>
    </source>
</evidence>
<reference evidence="9 10" key="1">
    <citation type="submission" date="2020-10" db="EMBL/GenBank/DDBJ databases">
        <title>Ca. Dormibacterota MAGs.</title>
        <authorList>
            <person name="Montgomery K."/>
        </authorList>
    </citation>
    <scope>NUCLEOTIDE SEQUENCE [LARGE SCALE GENOMIC DNA]</scope>
    <source>
        <strain evidence="9">SC8811_S16_3</strain>
    </source>
</reference>
<evidence type="ECO:0000313" key="10">
    <source>
        <dbReference type="Proteomes" id="UP000620075"/>
    </source>
</evidence>
<protein>
    <submittedName>
        <fullName evidence="9">Undecaprenyl/decaprenyl-phosphate alpha-N-acetylglucosaminyl 1-phosphate transferase</fullName>
    </submittedName>
</protein>
<dbReference type="GO" id="GO:0071555">
    <property type="term" value="P:cell wall organization"/>
    <property type="evidence" value="ECO:0007669"/>
    <property type="project" value="TreeGrafter"/>
</dbReference>
<proteinExistence type="predicted"/>
<organism evidence="9 10">
    <name type="scientific">Candidatus Dormiibacter inghamiae</name>
    <dbReference type="NCBI Taxonomy" id="3127013"/>
    <lineage>
        <taxon>Bacteria</taxon>
        <taxon>Bacillati</taxon>
        <taxon>Candidatus Dormiibacterota</taxon>
        <taxon>Candidatus Dormibacteria</taxon>
        <taxon>Candidatus Dormibacterales</taxon>
        <taxon>Candidatus Dormibacteraceae</taxon>
        <taxon>Candidatus Dormiibacter</taxon>
    </lineage>
</organism>
<keyword evidence="2" id="KW-1003">Cell membrane</keyword>
<feature type="transmembrane region" description="Helical" evidence="8">
    <location>
        <begin position="343"/>
        <end position="360"/>
    </location>
</feature>